<proteinExistence type="predicted"/>
<dbReference type="Proteomes" id="UP000077266">
    <property type="component" value="Unassembled WGS sequence"/>
</dbReference>
<dbReference type="InterPro" id="IPR007245">
    <property type="entry name" value="PIG-T"/>
</dbReference>
<organism evidence="2 3">
    <name type="scientific">Exidia glandulosa HHB12029</name>
    <dbReference type="NCBI Taxonomy" id="1314781"/>
    <lineage>
        <taxon>Eukaryota</taxon>
        <taxon>Fungi</taxon>
        <taxon>Dikarya</taxon>
        <taxon>Basidiomycota</taxon>
        <taxon>Agaricomycotina</taxon>
        <taxon>Agaricomycetes</taxon>
        <taxon>Auriculariales</taxon>
        <taxon>Exidiaceae</taxon>
        <taxon>Exidia</taxon>
    </lineage>
</organism>
<dbReference type="FunCoup" id="A0A165P1A0">
    <property type="interactions" value="305"/>
</dbReference>
<keyword evidence="3" id="KW-1185">Reference proteome</keyword>
<dbReference type="InParanoid" id="A0A165P1A0"/>
<evidence type="ECO:0000256" key="1">
    <source>
        <dbReference type="SAM" id="SignalP"/>
    </source>
</evidence>
<gene>
    <name evidence="2" type="ORF">EXIGLDRAFT_760714</name>
</gene>
<dbReference type="PANTHER" id="PTHR12959">
    <property type="entry name" value="GPI TRANSAMIDASE COMPONENT PIG-T-RELATED"/>
    <property type="match status" value="1"/>
</dbReference>
<dbReference type="PANTHER" id="PTHR12959:SF11">
    <property type="entry name" value="GPI TRANSAMIDASE COMPONENT PIG-T"/>
    <property type="match status" value="1"/>
</dbReference>
<feature type="chain" id="PRO_5007863661" evidence="1">
    <location>
        <begin position="18"/>
        <end position="489"/>
    </location>
</feature>
<dbReference type="Pfam" id="PF04113">
    <property type="entry name" value="Gpi16"/>
    <property type="match status" value="2"/>
</dbReference>
<dbReference type="EMBL" id="KV425893">
    <property type="protein sequence ID" value="KZW01503.1"/>
    <property type="molecule type" value="Genomic_DNA"/>
</dbReference>
<dbReference type="OrthoDB" id="331263at2759"/>
<name>A0A165P1A0_EXIGL</name>
<accession>A0A165P1A0</accession>
<protein>
    <submittedName>
        <fullName evidence="2">Gpi16 subunit, GPI transamidase component</fullName>
    </submittedName>
</protein>
<dbReference type="AlphaFoldDB" id="A0A165P1A0"/>
<evidence type="ECO:0000313" key="2">
    <source>
        <dbReference type="EMBL" id="KZW01503.1"/>
    </source>
</evidence>
<sequence>MKWLIPVCLFGAACAAAERFDERLVLTALPDGNVLGHWTFTTTLGHDLSHAQHYTLFPLGLGQTLNVHGASELHLALNAGQWDYKLWGSPPEPSVASGAELWTWIRASNTTQADERWVGLRNALAGVFCASLGSLDDQRTTTPALSFKPSVQLPLGKHQLRHATLPAEHVCTENLTPFIKLLPCKASAGLAALLNPHVLFSAPFHGLSVHYTHGVLKLAVQAVFTPPRQDWSLNTLLDRSIAAACTVASSSILSFVAAGTQLDPQPSTEVNGALQYDLASATFPFEVTVRHPVNTISSHRRTSPSVSLRRTMTGSAQYAGGLLVQLENARNETVRVSYLETLPWFVTLYLHTLEIRVNDDPRRRIDLLERLSYVPPRAPAPTTLEPILRLPPLSRVTMRFQLERAFMLYTQFPPDAQRGWDLPPAILTVLPASTSTHSERVYGKTLLADLPTPDFSMPYNVALMTLMLCGYWFSEVFRIITRKFVVEPA</sequence>
<keyword evidence="1" id="KW-0732">Signal</keyword>
<dbReference type="GO" id="GO:0016255">
    <property type="term" value="P:attachment of GPI anchor to protein"/>
    <property type="evidence" value="ECO:0007669"/>
    <property type="project" value="InterPro"/>
</dbReference>
<feature type="signal peptide" evidence="1">
    <location>
        <begin position="1"/>
        <end position="17"/>
    </location>
</feature>
<dbReference type="STRING" id="1314781.A0A165P1A0"/>
<reference evidence="2 3" key="1">
    <citation type="journal article" date="2016" name="Mol. Biol. Evol.">
        <title>Comparative Genomics of Early-Diverging Mushroom-Forming Fungi Provides Insights into the Origins of Lignocellulose Decay Capabilities.</title>
        <authorList>
            <person name="Nagy L.G."/>
            <person name="Riley R."/>
            <person name="Tritt A."/>
            <person name="Adam C."/>
            <person name="Daum C."/>
            <person name="Floudas D."/>
            <person name="Sun H."/>
            <person name="Yadav J.S."/>
            <person name="Pangilinan J."/>
            <person name="Larsson K.H."/>
            <person name="Matsuura K."/>
            <person name="Barry K."/>
            <person name="Labutti K."/>
            <person name="Kuo R."/>
            <person name="Ohm R.A."/>
            <person name="Bhattacharya S.S."/>
            <person name="Shirouzu T."/>
            <person name="Yoshinaga Y."/>
            <person name="Martin F.M."/>
            <person name="Grigoriev I.V."/>
            <person name="Hibbett D.S."/>
        </authorList>
    </citation>
    <scope>NUCLEOTIDE SEQUENCE [LARGE SCALE GENOMIC DNA]</scope>
    <source>
        <strain evidence="2 3">HHB12029</strain>
    </source>
</reference>
<dbReference type="GO" id="GO:0042765">
    <property type="term" value="C:GPI-anchor transamidase complex"/>
    <property type="evidence" value="ECO:0007669"/>
    <property type="project" value="InterPro"/>
</dbReference>
<evidence type="ECO:0000313" key="3">
    <source>
        <dbReference type="Proteomes" id="UP000077266"/>
    </source>
</evidence>